<protein>
    <submittedName>
        <fullName evidence="1">Uncharacterized protein</fullName>
    </submittedName>
</protein>
<name>A0ABU5U0T0_9CYAN</name>
<dbReference type="PROSITE" id="PS51257">
    <property type="entry name" value="PROKAR_LIPOPROTEIN"/>
    <property type="match status" value="1"/>
</dbReference>
<accession>A0ABU5U0T0</accession>
<dbReference type="Proteomes" id="UP001301728">
    <property type="component" value="Unassembled WGS sequence"/>
</dbReference>
<evidence type="ECO:0000313" key="1">
    <source>
        <dbReference type="EMBL" id="MEA5520807.1"/>
    </source>
</evidence>
<comment type="caution">
    <text evidence="1">The sequence shown here is derived from an EMBL/GenBank/DDBJ whole genome shotgun (WGS) entry which is preliminary data.</text>
</comment>
<dbReference type="RefSeq" id="WP_323306895.1">
    <property type="nucleotide sequence ID" value="NZ_JAYGHT010000097.1"/>
</dbReference>
<proteinExistence type="predicted"/>
<keyword evidence="2" id="KW-1185">Reference proteome</keyword>
<dbReference type="EMBL" id="JAYGHT010000097">
    <property type="protein sequence ID" value="MEA5520807.1"/>
    <property type="molecule type" value="Genomic_DNA"/>
</dbReference>
<sequence length="181" mass="20725">MRLLIFWGLIFLTYSCGQKQNENADFLELRDNLPQIETPITFDSNSDIALKSIDLPNNQILKRLKDRNYFSVLGKVFETKDFITIVGYIPDDFGTPILVTLDKDGNQIDSFSLYKTVGFDMGYYRSNFVTINSDKTIVLIDSLLTLEINEDRTNEILGTDSLTVTKNKFRLTDKGTIEIIE</sequence>
<gene>
    <name evidence="1" type="ORF">VB854_17840</name>
</gene>
<evidence type="ECO:0000313" key="2">
    <source>
        <dbReference type="Proteomes" id="UP001301728"/>
    </source>
</evidence>
<reference evidence="1 2" key="1">
    <citation type="submission" date="2023-12" db="EMBL/GenBank/DDBJ databases">
        <title>Baltic Sea Cyanobacteria.</title>
        <authorList>
            <person name="Delbaje E."/>
            <person name="Fewer D.P."/>
            <person name="Shishido T.K."/>
        </authorList>
    </citation>
    <scope>NUCLEOTIDE SEQUENCE [LARGE SCALE GENOMIC DNA]</scope>
    <source>
        <strain evidence="1 2">CCNP 1315</strain>
    </source>
</reference>
<organism evidence="1 2">
    <name type="scientific">Limnoraphis robusta CCNP1315</name>
    <dbReference type="NCBI Taxonomy" id="3110306"/>
    <lineage>
        <taxon>Bacteria</taxon>
        <taxon>Bacillati</taxon>
        <taxon>Cyanobacteriota</taxon>
        <taxon>Cyanophyceae</taxon>
        <taxon>Oscillatoriophycideae</taxon>
        <taxon>Oscillatoriales</taxon>
        <taxon>Sirenicapillariaceae</taxon>
        <taxon>Limnoraphis</taxon>
    </lineage>
</organism>